<evidence type="ECO:0000256" key="7">
    <source>
        <dbReference type="ARBA" id="ARBA00022840"/>
    </source>
</evidence>
<comment type="subunit">
    <text evidence="3 11">Monomer.</text>
</comment>
<keyword evidence="4 11" id="KW-0963">Cytoplasm</keyword>
<feature type="domain" description="DALR anticodon binding" evidence="13">
    <location>
        <begin position="443"/>
        <end position="564"/>
    </location>
</feature>
<dbReference type="PROSITE" id="PS00178">
    <property type="entry name" value="AA_TRNA_LIGASE_I"/>
    <property type="match status" value="1"/>
</dbReference>
<evidence type="ECO:0000313" key="15">
    <source>
        <dbReference type="EMBL" id="BED92443.1"/>
    </source>
</evidence>
<dbReference type="GO" id="GO:0005737">
    <property type="term" value="C:cytoplasm"/>
    <property type="evidence" value="ECO:0007669"/>
    <property type="project" value="UniProtKB-SubCell"/>
</dbReference>
<dbReference type="GO" id="GO:0006420">
    <property type="term" value="P:arginyl-tRNA aminoacylation"/>
    <property type="evidence" value="ECO:0007669"/>
    <property type="project" value="UniProtKB-UniRule"/>
</dbReference>
<dbReference type="Gene3D" id="3.30.1360.70">
    <property type="entry name" value="Arginyl tRNA synthetase N-terminal domain"/>
    <property type="match status" value="1"/>
</dbReference>
<keyword evidence="5 11" id="KW-0436">Ligase</keyword>
<evidence type="ECO:0000256" key="1">
    <source>
        <dbReference type="ARBA" id="ARBA00004496"/>
    </source>
</evidence>
<dbReference type="InterPro" id="IPR035684">
    <property type="entry name" value="ArgRS_core"/>
</dbReference>
<feature type="domain" description="Arginyl tRNA synthetase N-terminal" evidence="14">
    <location>
        <begin position="10"/>
        <end position="99"/>
    </location>
</feature>
<dbReference type="KEGG" id="ptrh:RsTaC01_0171"/>
<evidence type="ECO:0000256" key="8">
    <source>
        <dbReference type="ARBA" id="ARBA00022917"/>
    </source>
</evidence>
<evidence type="ECO:0000256" key="5">
    <source>
        <dbReference type="ARBA" id="ARBA00022598"/>
    </source>
</evidence>
<dbReference type="InterPro" id="IPR014729">
    <property type="entry name" value="Rossmann-like_a/b/a_fold"/>
</dbReference>
<comment type="subcellular location">
    <subcellularLocation>
        <location evidence="1 11">Cytoplasm</location>
    </subcellularLocation>
</comment>
<evidence type="ECO:0000256" key="4">
    <source>
        <dbReference type="ARBA" id="ARBA00022490"/>
    </source>
</evidence>
<dbReference type="SUPFAM" id="SSF52374">
    <property type="entry name" value="Nucleotidylyl transferase"/>
    <property type="match status" value="1"/>
</dbReference>
<dbReference type="EMBL" id="AP027925">
    <property type="protein sequence ID" value="BED92443.1"/>
    <property type="molecule type" value="Genomic_DNA"/>
</dbReference>
<dbReference type="Pfam" id="PF03485">
    <property type="entry name" value="Arg_tRNA_synt_N"/>
    <property type="match status" value="1"/>
</dbReference>
<keyword evidence="8 11" id="KW-0648">Protein biosynthesis</keyword>
<name>A0AA48KXI6_9FIRM</name>
<evidence type="ECO:0000259" key="13">
    <source>
        <dbReference type="SMART" id="SM00836"/>
    </source>
</evidence>
<dbReference type="GO" id="GO:0005524">
    <property type="term" value="F:ATP binding"/>
    <property type="evidence" value="ECO:0007669"/>
    <property type="project" value="UniProtKB-UniRule"/>
</dbReference>
<dbReference type="InterPro" id="IPR001412">
    <property type="entry name" value="aa-tRNA-synth_I_CS"/>
</dbReference>
<comment type="catalytic activity">
    <reaction evidence="10 11">
        <text>tRNA(Arg) + L-arginine + ATP = L-arginyl-tRNA(Arg) + AMP + diphosphate</text>
        <dbReference type="Rhea" id="RHEA:20301"/>
        <dbReference type="Rhea" id="RHEA-COMP:9658"/>
        <dbReference type="Rhea" id="RHEA-COMP:9673"/>
        <dbReference type="ChEBI" id="CHEBI:30616"/>
        <dbReference type="ChEBI" id="CHEBI:32682"/>
        <dbReference type="ChEBI" id="CHEBI:33019"/>
        <dbReference type="ChEBI" id="CHEBI:78442"/>
        <dbReference type="ChEBI" id="CHEBI:78513"/>
        <dbReference type="ChEBI" id="CHEBI:456215"/>
        <dbReference type="EC" id="6.1.1.19"/>
    </reaction>
</comment>
<comment type="similarity">
    <text evidence="2 11 12">Belongs to the class-I aminoacyl-tRNA synthetase family.</text>
</comment>
<gene>
    <name evidence="11" type="primary">argS</name>
    <name evidence="15" type="ORF">RsTaC01_0171</name>
</gene>
<evidence type="ECO:0000256" key="10">
    <source>
        <dbReference type="ARBA" id="ARBA00049339"/>
    </source>
</evidence>
<dbReference type="InterPro" id="IPR036695">
    <property type="entry name" value="Arg-tRNA-synth_N_sf"/>
</dbReference>
<dbReference type="InterPro" id="IPR005148">
    <property type="entry name" value="Arg-tRNA-synth_N"/>
</dbReference>
<evidence type="ECO:0000256" key="11">
    <source>
        <dbReference type="HAMAP-Rule" id="MF_00123"/>
    </source>
</evidence>
<evidence type="ECO:0000256" key="9">
    <source>
        <dbReference type="ARBA" id="ARBA00023146"/>
    </source>
</evidence>
<dbReference type="PRINTS" id="PR01038">
    <property type="entry name" value="TRNASYNTHARG"/>
</dbReference>
<dbReference type="NCBIfam" id="TIGR00456">
    <property type="entry name" value="argS"/>
    <property type="match status" value="1"/>
</dbReference>
<keyword evidence="6 11" id="KW-0547">Nucleotide-binding</keyword>
<dbReference type="CDD" id="cd00671">
    <property type="entry name" value="ArgRS_core"/>
    <property type="match status" value="1"/>
</dbReference>
<evidence type="ECO:0000256" key="2">
    <source>
        <dbReference type="ARBA" id="ARBA00005594"/>
    </source>
</evidence>
<reference evidence="15" key="1">
    <citation type="journal article" date="2023" name="ISME J.">
        <title>Emergence of putative energy parasites within Clostridia revealed by genome analysis of a novel endosymbiotic clade.</title>
        <authorList>
            <person name="Takahashi K."/>
            <person name="Kuwahara H."/>
            <person name="Horikawa Y."/>
            <person name="Izawa K."/>
            <person name="Kato D."/>
            <person name="Inagaki T."/>
            <person name="Yuki M."/>
            <person name="Ohkuma M."/>
            <person name="Hongoh Y."/>
        </authorList>
    </citation>
    <scope>NUCLEOTIDE SEQUENCE</scope>
    <source>
        <strain evidence="15">RsTa-C01</strain>
    </source>
</reference>
<dbReference type="SUPFAM" id="SSF47323">
    <property type="entry name" value="Anticodon-binding domain of a subclass of class I aminoacyl-tRNA synthetases"/>
    <property type="match status" value="1"/>
</dbReference>
<dbReference type="Gene3D" id="1.10.730.10">
    <property type="entry name" value="Isoleucyl-tRNA Synthetase, Domain 1"/>
    <property type="match status" value="1"/>
</dbReference>
<organism evidence="15">
    <name type="scientific">Candidatus Paraimprobicoccus trichonymphae</name>
    <dbReference type="NCBI Taxonomy" id="3033793"/>
    <lineage>
        <taxon>Bacteria</taxon>
        <taxon>Bacillati</taxon>
        <taxon>Bacillota</taxon>
        <taxon>Clostridia</taxon>
        <taxon>Candidatus Paraimprobicoccus</taxon>
    </lineage>
</organism>
<dbReference type="PANTHER" id="PTHR11956:SF5">
    <property type="entry name" value="ARGININE--TRNA LIGASE, CYTOPLASMIC"/>
    <property type="match status" value="1"/>
</dbReference>
<keyword evidence="7 11" id="KW-0067">ATP-binding</keyword>
<evidence type="ECO:0000259" key="14">
    <source>
        <dbReference type="SMART" id="SM01016"/>
    </source>
</evidence>
<dbReference type="SUPFAM" id="SSF55190">
    <property type="entry name" value="Arginyl-tRNA synthetase (ArgRS), N-terminal 'additional' domain"/>
    <property type="match status" value="1"/>
</dbReference>
<protein>
    <recommendedName>
        <fullName evidence="11">Arginine--tRNA ligase</fullName>
        <ecNumber evidence="11">6.1.1.19</ecNumber>
    </recommendedName>
    <alternativeName>
        <fullName evidence="11">Arginyl-tRNA synthetase</fullName>
        <shortName evidence="11">ArgRS</shortName>
    </alternativeName>
</protein>
<dbReference type="Pfam" id="PF00750">
    <property type="entry name" value="tRNA-synt_1d"/>
    <property type="match status" value="1"/>
</dbReference>
<accession>A0AA48KXI6</accession>
<dbReference type="PANTHER" id="PTHR11956">
    <property type="entry name" value="ARGINYL-TRNA SYNTHETASE"/>
    <property type="match status" value="1"/>
</dbReference>
<keyword evidence="9 11" id="KW-0030">Aminoacyl-tRNA synthetase</keyword>
<dbReference type="SMART" id="SM00836">
    <property type="entry name" value="DALR_1"/>
    <property type="match status" value="1"/>
</dbReference>
<dbReference type="SMART" id="SM01016">
    <property type="entry name" value="Arg_tRNA_synt_N"/>
    <property type="match status" value="1"/>
</dbReference>
<dbReference type="GO" id="GO:0004814">
    <property type="term" value="F:arginine-tRNA ligase activity"/>
    <property type="evidence" value="ECO:0007669"/>
    <property type="project" value="UniProtKB-UniRule"/>
</dbReference>
<dbReference type="EC" id="6.1.1.19" evidence="11"/>
<evidence type="ECO:0000256" key="3">
    <source>
        <dbReference type="ARBA" id="ARBA00011245"/>
    </source>
</evidence>
<dbReference type="Proteomes" id="UP001335720">
    <property type="component" value="Chromosome"/>
</dbReference>
<dbReference type="InterPro" id="IPR009080">
    <property type="entry name" value="tRNAsynth_Ia_anticodon-bd"/>
</dbReference>
<dbReference type="Pfam" id="PF05746">
    <property type="entry name" value="DALR_1"/>
    <property type="match status" value="1"/>
</dbReference>
<evidence type="ECO:0000256" key="6">
    <source>
        <dbReference type="ARBA" id="ARBA00022741"/>
    </source>
</evidence>
<proteinExistence type="inferred from homology"/>
<dbReference type="FunFam" id="3.40.50.620:FF:000062">
    <property type="entry name" value="Arginine--tRNA ligase"/>
    <property type="match status" value="1"/>
</dbReference>
<evidence type="ECO:0000256" key="12">
    <source>
        <dbReference type="RuleBase" id="RU363038"/>
    </source>
</evidence>
<dbReference type="InterPro" id="IPR008909">
    <property type="entry name" value="DALR_anticod-bd"/>
</dbReference>
<dbReference type="AlphaFoldDB" id="A0AA48KXI6"/>
<sequence>MSKILIDIIENIKKEINLSINNSIKKNLLISYEKNFDINIEIPANKNNGELSCNIALNTAKIFKKSPKQIAKIILNNSNFCDFIEKTEIAGVGFINFYMSQKFYSEVLKEIKLKKQDYGKINIGENKKILLEFMSANPTGPMHIGNARIGILGDCLASCLELAGYEVFREYYINDAGNQIEKFFKSLDIKYRQIYSEENIEFPEDCYHGENVKELAQEFSEIYENKYINSDLKTRKKILVNFGLNKNINKIKSDVEKYKIVFDNWFSENDLYKDNKVKEIIQKLKDKDLVYESENAVWYNAKKFGSEKNEVLTRQNGIDTYFAADIAYHYDKFKTRNFDICINVWGSDHHGHISRLKNAIKSLGINDGNLKIVLVQFVRLIKDNELIKMSKRTGKSIQLIDLIQEVNLDSIRFMFNLKEPNLKMDFDLGLAVKQDFQNPVYYVQYAHARICNIFKSLNDEILKEYENSDINLKNLNSNIESELIYYTSLYTLEIIKISRDLDPTRITRYVINLTKIFHRFYNEKKIVISKNKDLMYSRLYLCECVKIIINKILNILKVSSPEYM</sequence>
<dbReference type="HAMAP" id="MF_00123">
    <property type="entry name" value="Arg_tRNA_synth"/>
    <property type="match status" value="1"/>
</dbReference>
<dbReference type="Gene3D" id="3.40.50.620">
    <property type="entry name" value="HUPs"/>
    <property type="match status" value="1"/>
</dbReference>
<feature type="short sequence motif" description="'HIGH' region" evidence="11">
    <location>
        <begin position="136"/>
        <end position="146"/>
    </location>
</feature>
<dbReference type="InterPro" id="IPR001278">
    <property type="entry name" value="Arg-tRNA-ligase"/>
</dbReference>